<keyword evidence="8" id="KW-0645">Protease</keyword>
<sequence length="249" mass="26424">MDAPHKNRTGPVPMSPEQMIAEARKAFFVMFGLLAVVWLVQLADWADHYALARDYAVVSGDVGTLPDILVAPLLHWSWAHIESNSGPLFVFGFLAAYRGVVRFLGLTVLIALSSGLVVWFFEHGNVATVGASGLIFGYFGYVVVRGLFDRHLIDTLVGIVMGASFAYLLTVAVPGTPGVSWLGHLGGLLGGLAGAWLFRDRRAPRPATGALTPRTPAGDNTPQPGPGSGPGSDSARADLYKELGDLGLL</sequence>
<dbReference type="PANTHER" id="PTHR43731">
    <property type="entry name" value="RHOMBOID PROTEASE"/>
    <property type="match status" value="1"/>
</dbReference>
<comment type="caution">
    <text evidence="8">The sequence shown here is derived from an EMBL/GenBank/DDBJ whole genome shotgun (WGS) entry which is preliminary data.</text>
</comment>
<feature type="domain" description="Peptidase S54 rhomboid" evidence="7">
    <location>
        <begin position="68"/>
        <end position="199"/>
    </location>
</feature>
<feature type="region of interest" description="Disordered" evidence="5">
    <location>
        <begin position="206"/>
        <end position="236"/>
    </location>
</feature>
<evidence type="ECO:0000256" key="6">
    <source>
        <dbReference type="SAM" id="Phobius"/>
    </source>
</evidence>
<keyword evidence="2 6" id="KW-0812">Transmembrane</keyword>
<dbReference type="InterPro" id="IPR022764">
    <property type="entry name" value="Peptidase_S54_rhomboid_dom"/>
</dbReference>
<dbReference type="EMBL" id="JBEPEK010000063">
    <property type="protein sequence ID" value="MER7180126.1"/>
    <property type="molecule type" value="Genomic_DNA"/>
</dbReference>
<evidence type="ECO:0000259" key="7">
    <source>
        <dbReference type="Pfam" id="PF01694"/>
    </source>
</evidence>
<protein>
    <submittedName>
        <fullName evidence="8">Rhomboid family intramembrane serine protease</fullName>
        <ecNumber evidence="8">3.4.21.105</ecNumber>
    </submittedName>
</protein>
<name>A0ABV1WTN6_9ACTN</name>
<evidence type="ECO:0000313" key="9">
    <source>
        <dbReference type="Proteomes" id="UP001474181"/>
    </source>
</evidence>
<evidence type="ECO:0000256" key="1">
    <source>
        <dbReference type="ARBA" id="ARBA00004141"/>
    </source>
</evidence>
<evidence type="ECO:0000256" key="3">
    <source>
        <dbReference type="ARBA" id="ARBA00022989"/>
    </source>
</evidence>
<comment type="subcellular location">
    <subcellularLocation>
        <location evidence="1">Membrane</location>
        <topology evidence="1">Multi-pass membrane protein</topology>
    </subcellularLocation>
</comment>
<evidence type="ECO:0000256" key="5">
    <source>
        <dbReference type="SAM" id="MobiDB-lite"/>
    </source>
</evidence>
<keyword evidence="9" id="KW-1185">Reference proteome</keyword>
<dbReference type="InterPro" id="IPR050925">
    <property type="entry name" value="Rhomboid_protease_S54"/>
</dbReference>
<proteinExistence type="predicted"/>
<evidence type="ECO:0000256" key="4">
    <source>
        <dbReference type="ARBA" id="ARBA00023136"/>
    </source>
</evidence>
<organism evidence="8 9">
    <name type="scientific">Streptomyces hyaluromycini</name>
    <dbReference type="NCBI Taxonomy" id="1377993"/>
    <lineage>
        <taxon>Bacteria</taxon>
        <taxon>Bacillati</taxon>
        <taxon>Actinomycetota</taxon>
        <taxon>Actinomycetes</taxon>
        <taxon>Kitasatosporales</taxon>
        <taxon>Streptomycetaceae</taxon>
        <taxon>Streptomyces</taxon>
    </lineage>
</organism>
<keyword evidence="3 6" id="KW-1133">Transmembrane helix</keyword>
<dbReference type="SUPFAM" id="SSF144091">
    <property type="entry name" value="Rhomboid-like"/>
    <property type="match status" value="1"/>
</dbReference>
<feature type="transmembrane region" description="Helical" evidence="6">
    <location>
        <begin position="155"/>
        <end position="173"/>
    </location>
</feature>
<keyword evidence="4 6" id="KW-0472">Membrane</keyword>
<dbReference type="EC" id="3.4.21.105" evidence="8"/>
<dbReference type="Pfam" id="PF01694">
    <property type="entry name" value="Rhomboid"/>
    <property type="match status" value="1"/>
</dbReference>
<dbReference type="Proteomes" id="UP001474181">
    <property type="component" value="Unassembled WGS sequence"/>
</dbReference>
<accession>A0ABV1WTN6</accession>
<dbReference type="RefSeq" id="WP_350779933.1">
    <property type="nucleotide sequence ID" value="NZ_JBEPEK010000063.1"/>
</dbReference>
<evidence type="ECO:0000313" key="8">
    <source>
        <dbReference type="EMBL" id="MER7180126.1"/>
    </source>
</evidence>
<dbReference type="InterPro" id="IPR035952">
    <property type="entry name" value="Rhomboid-like_sf"/>
</dbReference>
<feature type="transmembrane region" description="Helical" evidence="6">
    <location>
        <begin position="26"/>
        <end position="43"/>
    </location>
</feature>
<feature type="transmembrane region" description="Helical" evidence="6">
    <location>
        <begin position="103"/>
        <end position="121"/>
    </location>
</feature>
<feature type="transmembrane region" description="Helical" evidence="6">
    <location>
        <begin position="127"/>
        <end position="148"/>
    </location>
</feature>
<dbReference type="Gene3D" id="1.20.1540.10">
    <property type="entry name" value="Rhomboid-like"/>
    <property type="match status" value="1"/>
</dbReference>
<evidence type="ECO:0000256" key="2">
    <source>
        <dbReference type="ARBA" id="ARBA00022692"/>
    </source>
</evidence>
<feature type="transmembrane region" description="Helical" evidence="6">
    <location>
        <begin position="179"/>
        <end position="198"/>
    </location>
</feature>
<dbReference type="PANTHER" id="PTHR43731:SF9">
    <property type="entry name" value="SLR1461 PROTEIN"/>
    <property type="match status" value="1"/>
</dbReference>
<dbReference type="GO" id="GO:0006508">
    <property type="term" value="P:proteolysis"/>
    <property type="evidence" value="ECO:0007669"/>
    <property type="project" value="UniProtKB-KW"/>
</dbReference>
<dbReference type="GO" id="GO:0008233">
    <property type="term" value="F:peptidase activity"/>
    <property type="evidence" value="ECO:0007669"/>
    <property type="project" value="UniProtKB-KW"/>
</dbReference>
<gene>
    <name evidence="8" type="ORF">ABT404_11695</name>
</gene>
<keyword evidence="8" id="KW-0378">Hydrolase</keyword>
<reference evidence="8 9" key="1">
    <citation type="submission" date="2024-06" db="EMBL/GenBank/DDBJ databases">
        <title>The Natural Products Discovery Center: Release of the First 8490 Sequenced Strains for Exploring Actinobacteria Biosynthetic Diversity.</title>
        <authorList>
            <person name="Kalkreuter E."/>
            <person name="Kautsar S.A."/>
            <person name="Yang D."/>
            <person name="Bader C.D."/>
            <person name="Teijaro C.N."/>
            <person name="Fluegel L."/>
            <person name="Davis C.M."/>
            <person name="Simpson J.R."/>
            <person name="Lauterbach L."/>
            <person name="Steele A.D."/>
            <person name="Gui C."/>
            <person name="Meng S."/>
            <person name="Li G."/>
            <person name="Viehrig K."/>
            <person name="Ye F."/>
            <person name="Su P."/>
            <person name="Kiefer A.F."/>
            <person name="Nichols A."/>
            <person name="Cepeda A.J."/>
            <person name="Yan W."/>
            <person name="Fan B."/>
            <person name="Jiang Y."/>
            <person name="Adhikari A."/>
            <person name="Zheng C.-J."/>
            <person name="Schuster L."/>
            <person name="Cowan T.M."/>
            <person name="Smanski M.J."/>
            <person name="Chevrette M.G."/>
            <person name="De Carvalho L.P.S."/>
            <person name="Shen B."/>
        </authorList>
    </citation>
    <scope>NUCLEOTIDE SEQUENCE [LARGE SCALE GENOMIC DNA]</scope>
    <source>
        <strain evidence="8 9">NPDC000234</strain>
    </source>
</reference>